<dbReference type="SMART" id="SM00336">
    <property type="entry name" value="BBOX"/>
    <property type="match status" value="2"/>
</dbReference>
<dbReference type="Proteomes" id="UP001591681">
    <property type="component" value="Unassembled WGS sequence"/>
</dbReference>
<dbReference type="InterPro" id="IPR017907">
    <property type="entry name" value="Znf_RING_CS"/>
</dbReference>
<evidence type="ECO:0000313" key="8">
    <source>
        <dbReference type="EMBL" id="KAL2092252.1"/>
    </source>
</evidence>
<feature type="compositionally biased region" description="Basic and acidic residues" evidence="5">
    <location>
        <begin position="461"/>
        <end position="502"/>
    </location>
</feature>
<dbReference type="InterPro" id="IPR047153">
    <property type="entry name" value="TRIM45/56/19-like"/>
</dbReference>
<accession>A0ABD1JZE2</accession>
<dbReference type="AlphaFoldDB" id="A0ABD1JZE2"/>
<dbReference type="InterPro" id="IPR013083">
    <property type="entry name" value="Znf_RING/FYVE/PHD"/>
</dbReference>
<feature type="compositionally biased region" description="Low complexity" evidence="5">
    <location>
        <begin position="276"/>
        <end position="288"/>
    </location>
</feature>
<keyword evidence="3" id="KW-0862">Zinc</keyword>
<feature type="compositionally biased region" description="Basic and acidic residues" evidence="5">
    <location>
        <begin position="289"/>
        <end position="301"/>
    </location>
</feature>
<name>A0ABD1JZE2_9TELE</name>
<dbReference type="PANTHER" id="PTHR25462">
    <property type="entry name" value="BONUS, ISOFORM C-RELATED"/>
    <property type="match status" value="1"/>
</dbReference>
<dbReference type="Gene3D" id="3.30.40.10">
    <property type="entry name" value="Zinc/RING finger domain, C3HC4 (zinc finger)"/>
    <property type="match status" value="2"/>
</dbReference>
<dbReference type="GO" id="GO:0008270">
    <property type="term" value="F:zinc ion binding"/>
    <property type="evidence" value="ECO:0007669"/>
    <property type="project" value="UniProtKB-KW"/>
</dbReference>
<feature type="domain" description="RING-type" evidence="6">
    <location>
        <begin position="67"/>
        <end position="110"/>
    </location>
</feature>
<feature type="compositionally biased region" description="Low complexity" evidence="5">
    <location>
        <begin position="705"/>
        <end position="718"/>
    </location>
</feature>
<reference evidence="8 9" key="1">
    <citation type="submission" date="2024-09" db="EMBL/GenBank/DDBJ databases">
        <title>A chromosome-level genome assembly of Gray's grenadier anchovy, Coilia grayii.</title>
        <authorList>
            <person name="Fu Z."/>
        </authorList>
    </citation>
    <scope>NUCLEOTIDE SEQUENCE [LARGE SCALE GENOMIC DNA]</scope>
    <source>
        <strain evidence="8">G4</strain>
        <tissue evidence="8">Muscle</tissue>
    </source>
</reference>
<feature type="compositionally biased region" description="Basic and acidic residues" evidence="5">
    <location>
        <begin position="394"/>
        <end position="432"/>
    </location>
</feature>
<feature type="compositionally biased region" description="Polar residues" evidence="5">
    <location>
        <begin position="446"/>
        <end position="459"/>
    </location>
</feature>
<dbReference type="EMBL" id="JBHFQA010000010">
    <property type="protein sequence ID" value="KAL2092252.1"/>
    <property type="molecule type" value="Genomic_DNA"/>
</dbReference>
<dbReference type="Pfam" id="PF00643">
    <property type="entry name" value="zf-B_box"/>
    <property type="match status" value="2"/>
</dbReference>
<dbReference type="Pfam" id="PF15227">
    <property type="entry name" value="zf-C3HC4_4"/>
    <property type="match status" value="2"/>
</dbReference>
<keyword evidence="9" id="KW-1185">Reference proteome</keyword>
<sequence>MDLPGTFKQESEAMMSAKLGRSCSPEHSQISERTDHSMDLPRNFTGESDISISELFTRLLSEDQFWCPICKEVLEDPVCIPCGHSYCRLCITSDWEQPNKEGVFACSQCQETYSTRPQYYVNSVVVEVLKRGKYSPVLPARSYARPGDVVCDFCTGRRLRAVKFCVTCIAFYCETHIREHYSLYYLESHKLLEATESLKKWLCLKHHAILDVLCQTDNFFICSYCALLEHNSHDIKIVDSEELLMSSQMPKASVSLPTGAVGSPVAASPFPQITTPPSGRSPGSSRCSSDLDPKRPQKIGKEGFYSRLEDIKSDRRVVFETGLEKAHGERLKNVQGCSPTPSQDSVKTNRSKDLPENFRDESEAFNRLKIMQGCSPTPSQDSVKTHRSKNLPENFRDESETFKSLKLERSSLPEHSQISERTDHSMDLPGNFKEESDISIRLKNVQGCSPTPSQDSVKTNRSKDLPENVRDESEAFKSLKLERSSSPEHSQISERTDHSMDLQGNFREESDISISGLLTRLLSEDQFRCPICKEVLEDPVCIPCGHSYCRLCIASDWEKPNKEGVFACSQCQETYSTRPQFYVNSVVVEVLKKANSSAGPGDVVCDFCTGKKLKAVKSCLTCIASYCEFHIRKHSASVMQWHRLLEATAELEKWLCPEHHLVLDVFCQTDQFHICRRCALLEHNGHDMNVVSYNEPLMPSQMPKASVSSARGSRVAASPFQGMKTPPSGLSSGPSQYHSYDSDPRGLKKKRKEDFYSTVKVKSARRLTFDEQDDREQSKD</sequence>
<evidence type="ECO:0000256" key="4">
    <source>
        <dbReference type="PROSITE-ProRule" id="PRU00024"/>
    </source>
</evidence>
<gene>
    <name evidence="8" type="ORF">ACEWY4_012050</name>
</gene>
<dbReference type="CDD" id="cd19769">
    <property type="entry name" value="Bbox2_TRIM16-like"/>
    <property type="match status" value="1"/>
</dbReference>
<evidence type="ECO:0000259" key="6">
    <source>
        <dbReference type="PROSITE" id="PS50089"/>
    </source>
</evidence>
<comment type="caution">
    <text evidence="8">The sequence shown here is derived from an EMBL/GenBank/DDBJ whole genome shotgun (WGS) entry which is preliminary data.</text>
</comment>
<dbReference type="SUPFAM" id="SSF57845">
    <property type="entry name" value="B-box zinc-binding domain"/>
    <property type="match status" value="2"/>
</dbReference>
<dbReference type="InterPro" id="IPR000315">
    <property type="entry name" value="Znf_B-box"/>
</dbReference>
<feature type="region of interest" description="Disordered" evidence="5">
    <location>
        <begin position="266"/>
        <end position="302"/>
    </location>
</feature>
<evidence type="ECO:0000256" key="1">
    <source>
        <dbReference type="ARBA" id="ARBA00022723"/>
    </source>
</evidence>
<feature type="domain" description="B box-type" evidence="7">
    <location>
        <begin position="651"/>
        <end position="691"/>
    </location>
</feature>
<dbReference type="InterPro" id="IPR001841">
    <property type="entry name" value="Znf_RING"/>
</dbReference>
<evidence type="ECO:0000313" key="9">
    <source>
        <dbReference type="Proteomes" id="UP001591681"/>
    </source>
</evidence>
<evidence type="ECO:0000259" key="7">
    <source>
        <dbReference type="PROSITE" id="PS50119"/>
    </source>
</evidence>
<dbReference type="SUPFAM" id="SSF57850">
    <property type="entry name" value="RING/U-box"/>
    <property type="match status" value="2"/>
</dbReference>
<feature type="region of interest" description="Disordered" evidence="5">
    <location>
        <begin position="444"/>
        <end position="502"/>
    </location>
</feature>
<dbReference type="PROSITE" id="PS00518">
    <property type="entry name" value="ZF_RING_1"/>
    <property type="match status" value="2"/>
</dbReference>
<evidence type="ECO:0000256" key="5">
    <source>
        <dbReference type="SAM" id="MobiDB-lite"/>
    </source>
</evidence>
<dbReference type="Gene3D" id="4.10.830.40">
    <property type="match status" value="1"/>
</dbReference>
<keyword evidence="1" id="KW-0479">Metal-binding</keyword>
<keyword evidence="2 4" id="KW-0863">Zinc-finger</keyword>
<evidence type="ECO:0000256" key="2">
    <source>
        <dbReference type="ARBA" id="ARBA00022771"/>
    </source>
</evidence>
<feature type="domain" description="RING-type" evidence="6">
    <location>
        <begin position="529"/>
        <end position="572"/>
    </location>
</feature>
<feature type="compositionally biased region" description="Polar residues" evidence="5">
    <location>
        <begin position="335"/>
        <end position="348"/>
    </location>
</feature>
<feature type="region of interest" description="Disordered" evidence="5">
    <location>
        <begin position="372"/>
        <end position="432"/>
    </location>
</feature>
<protein>
    <submittedName>
        <fullName evidence="8">Uncharacterized protein</fullName>
    </submittedName>
</protein>
<proteinExistence type="predicted"/>
<organism evidence="8 9">
    <name type="scientific">Coilia grayii</name>
    <name type="common">Gray's grenadier anchovy</name>
    <dbReference type="NCBI Taxonomy" id="363190"/>
    <lineage>
        <taxon>Eukaryota</taxon>
        <taxon>Metazoa</taxon>
        <taxon>Chordata</taxon>
        <taxon>Craniata</taxon>
        <taxon>Vertebrata</taxon>
        <taxon>Euteleostomi</taxon>
        <taxon>Actinopterygii</taxon>
        <taxon>Neopterygii</taxon>
        <taxon>Teleostei</taxon>
        <taxon>Clupei</taxon>
        <taxon>Clupeiformes</taxon>
        <taxon>Clupeoidei</taxon>
        <taxon>Engraulidae</taxon>
        <taxon>Coilinae</taxon>
        <taxon>Coilia</taxon>
    </lineage>
</organism>
<dbReference type="SMART" id="SM00184">
    <property type="entry name" value="RING"/>
    <property type="match status" value="2"/>
</dbReference>
<feature type="region of interest" description="Disordered" evidence="5">
    <location>
        <begin position="333"/>
        <end position="358"/>
    </location>
</feature>
<dbReference type="PANTHER" id="PTHR25462:SF296">
    <property type="entry name" value="MEIOTIC P26, ISOFORM F"/>
    <property type="match status" value="1"/>
</dbReference>
<dbReference type="PROSITE" id="PS50119">
    <property type="entry name" value="ZF_BBOX"/>
    <property type="match status" value="1"/>
</dbReference>
<dbReference type="PROSITE" id="PS50089">
    <property type="entry name" value="ZF_RING_2"/>
    <property type="match status" value="2"/>
</dbReference>
<evidence type="ECO:0000256" key="3">
    <source>
        <dbReference type="ARBA" id="ARBA00022833"/>
    </source>
</evidence>
<feature type="region of interest" description="Disordered" evidence="5">
    <location>
        <begin position="701"/>
        <end position="754"/>
    </location>
</feature>
<dbReference type="Gene3D" id="3.30.160.60">
    <property type="entry name" value="Classic Zinc Finger"/>
    <property type="match status" value="2"/>
</dbReference>
<feature type="compositionally biased region" description="Polar residues" evidence="5">
    <location>
        <begin position="728"/>
        <end position="739"/>
    </location>
</feature>